<dbReference type="AlphaFoldDB" id="A0A2U3E0J2"/>
<feature type="transmembrane region" description="Helical" evidence="2">
    <location>
        <begin position="121"/>
        <end position="140"/>
    </location>
</feature>
<gene>
    <name evidence="5" type="ORF">PCL_02403</name>
    <name evidence="4" type="ORF">Purlil1_11582</name>
</gene>
<sequence>MLGPQDSHNGTTHIAAGVAIGSVVSTRLCVADVGRSMRGCNMMRMGGDLPTSGSPGLASSVRPIPPPRRTNFYHRLPARLSGDKDDAAVYFSVRAICSCAAAMSSSSTFHYMGVTPRDHGAYIVITAVVGVTWTVLVYCIRLYIRLNFNGPFGFDDASASFATVVGIVQSAVTLIAVRNGLGKAEDLLSPDELEAAMKLNYAASLLYIVAICGSKCAMFLLMARLTRQSQNMSLNVSYGATIFTAVWMVVSLFVIGFQCGLPDPWNMILHDGCRGTFTQWTVVETFSILIEVVVSGMAVALVWDLRMTFKVKVAVVCAFSAQLLVIVPVIFRLIFVRRSLGTSDITFAWTEMALTTQIVMHFSIMAATFPCLRQFLQAFDSGFGATTKMETQTGSGSRTHNSYAMQSLRSKRGDEGPVNGTDGDEGVGAARGAVLYNTSGAMARLRPDRTTEIVTHATAEGPDRAGDEDRSIDSVGSDKAIIWRTREFEVHYGDRERDG</sequence>
<feature type="region of interest" description="Disordered" evidence="1">
    <location>
        <begin position="457"/>
        <end position="477"/>
    </location>
</feature>
<feature type="transmembrane region" description="Helical" evidence="2">
    <location>
        <begin position="313"/>
        <end position="335"/>
    </location>
</feature>
<keyword evidence="2" id="KW-0812">Transmembrane</keyword>
<keyword evidence="2" id="KW-1133">Transmembrane helix</keyword>
<dbReference type="Proteomes" id="UP000245956">
    <property type="component" value="Unassembled WGS sequence"/>
</dbReference>
<organism evidence="5 6">
    <name type="scientific">Purpureocillium lilacinum</name>
    <name type="common">Paecilomyces lilacinus</name>
    <dbReference type="NCBI Taxonomy" id="33203"/>
    <lineage>
        <taxon>Eukaryota</taxon>
        <taxon>Fungi</taxon>
        <taxon>Dikarya</taxon>
        <taxon>Ascomycota</taxon>
        <taxon>Pezizomycotina</taxon>
        <taxon>Sordariomycetes</taxon>
        <taxon>Hypocreomycetidae</taxon>
        <taxon>Hypocreales</taxon>
        <taxon>Ophiocordycipitaceae</taxon>
        <taxon>Purpureocillium</taxon>
    </lineage>
</organism>
<evidence type="ECO:0000313" key="7">
    <source>
        <dbReference type="Proteomes" id="UP001287286"/>
    </source>
</evidence>
<comment type="caution">
    <text evidence="5">The sequence shown here is derived from an EMBL/GenBank/DDBJ whole genome shotgun (WGS) entry which is preliminary data.</text>
</comment>
<reference evidence="4 7" key="4">
    <citation type="journal article" date="2024" name="Microbiol. Resour. Announc.">
        <title>Genome annotations for the ascomycete fungi Trichoderma harzianum, Trichoderma aggressivum, and Purpureocillium lilacinum.</title>
        <authorList>
            <person name="Beijen E.P.W."/>
            <person name="Ohm R.A."/>
        </authorList>
    </citation>
    <scope>NUCLEOTIDE SEQUENCE [LARGE SCALE GENOMIC DNA]</scope>
    <source>
        <strain evidence="4 7">CBS 150709</strain>
    </source>
</reference>
<evidence type="ECO:0000256" key="2">
    <source>
        <dbReference type="SAM" id="Phobius"/>
    </source>
</evidence>
<dbReference type="PANTHER" id="PTHR39614">
    <property type="entry name" value="INTEGRAL MEMBRANE PROTEIN"/>
    <property type="match status" value="1"/>
</dbReference>
<feature type="transmembrane region" description="Helical" evidence="2">
    <location>
        <begin position="235"/>
        <end position="257"/>
    </location>
</feature>
<reference evidence="4" key="3">
    <citation type="submission" date="2023-11" db="EMBL/GenBank/DDBJ databases">
        <authorList>
            <person name="Beijen E."/>
            <person name="Ohm R.A."/>
        </authorList>
    </citation>
    <scope>NUCLEOTIDE SEQUENCE</scope>
    <source>
        <strain evidence="4">CBS 150709</strain>
    </source>
</reference>
<name>A0A2U3E0J2_PURLI</name>
<feature type="compositionally biased region" description="Basic and acidic residues" evidence="1">
    <location>
        <begin position="461"/>
        <end position="472"/>
    </location>
</feature>
<reference evidence="5" key="1">
    <citation type="submission" date="2015-05" db="EMBL/GenBank/DDBJ databases">
        <authorList>
            <person name="Wang D.B."/>
            <person name="Wang M."/>
        </authorList>
    </citation>
    <scope>NUCLEOTIDE SEQUENCE</scope>
    <source>
        <strain evidence="5">36-1</strain>
    </source>
</reference>
<proteinExistence type="predicted"/>
<accession>A0A2U3E0J2</accession>
<evidence type="ECO:0000313" key="4">
    <source>
        <dbReference type="EMBL" id="KAK4081492.1"/>
    </source>
</evidence>
<feature type="transmembrane region" description="Helical" evidence="2">
    <location>
        <begin position="12"/>
        <end position="34"/>
    </location>
</feature>
<feature type="transmembrane region" description="Helical" evidence="2">
    <location>
        <begin position="161"/>
        <end position="181"/>
    </location>
</feature>
<feature type="domain" description="Rhodopsin" evidence="3">
    <location>
        <begin position="140"/>
        <end position="377"/>
    </location>
</feature>
<dbReference type="PANTHER" id="PTHR39614:SF2">
    <property type="entry name" value="INTEGRAL MEMBRANE PROTEIN"/>
    <property type="match status" value="1"/>
</dbReference>
<dbReference type="Pfam" id="PF20684">
    <property type="entry name" value="Fung_rhodopsin"/>
    <property type="match status" value="1"/>
</dbReference>
<evidence type="ECO:0000313" key="6">
    <source>
        <dbReference type="Proteomes" id="UP000245956"/>
    </source>
</evidence>
<dbReference type="EMBL" id="JAWRVI010000072">
    <property type="protein sequence ID" value="KAK4081492.1"/>
    <property type="molecule type" value="Genomic_DNA"/>
</dbReference>
<evidence type="ECO:0000256" key="1">
    <source>
        <dbReference type="SAM" id="MobiDB-lite"/>
    </source>
</evidence>
<keyword evidence="7" id="KW-1185">Reference proteome</keyword>
<evidence type="ECO:0000313" key="5">
    <source>
        <dbReference type="EMBL" id="PWI68002.1"/>
    </source>
</evidence>
<feature type="transmembrane region" description="Helical" evidence="2">
    <location>
        <begin position="347"/>
        <end position="369"/>
    </location>
</feature>
<dbReference type="InterPro" id="IPR049326">
    <property type="entry name" value="Rhodopsin_dom_fungi"/>
</dbReference>
<protein>
    <recommendedName>
        <fullName evidence="3">Rhodopsin domain-containing protein</fullName>
    </recommendedName>
</protein>
<keyword evidence="2" id="KW-0472">Membrane</keyword>
<dbReference type="EMBL" id="LCWV01000016">
    <property type="protein sequence ID" value="PWI68002.1"/>
    <property type="molecule type" value="Genomic_DNA"/>
</dbReference>
<reference evidence="5 6" key="2">
    <citation type="journal article" date="2016" name="Front. Microbiol.">
        <title>Genome and transcriptome sequences reveal the specific parasitism of the nematophagous Purpureocillium lilacinum 36-1.</title>
        <authorList>
            <person name="Xie J."/>
            <person name="Li S."/>
            <person name="Mo C."/>
            <person name="Xiao X."/>
            <person name="Peng D."/>
            <person name="Wang G."/>
            <person name="Xiao Y."/>
        </authorList>
    </citation>
    <scope>NUCLEOTIDE SEQUENCE [LARGE SCALE GENOMIC DNA]</scope>
    <source>
        <strain evidence="5 6">36-1</strain>
    </source>
</reference>
<feature type="transmembrane region" description="Helical" evidence="2">
    <location>
        <begin position="201"/>
        <end position="223"/>
    </location>
</feature>
<dbReference type="Proteomes" id="UP001287286">
    <property type="component" value="Unassembled WGS sequence"/>
</dbReference>
<feature type="transmembrane region" description="Helical" evidence="2">
    <location>
        <begin position="277"/>
        <end position="301"/>
    </location>
</feature>
<evidence type="ECO:0000259" key="3">
    <source>
        <dbReference type="Pfam" id="PF20684"/>
    </source>
</evidence>